<feature type="domain" description="TRUD" evidence="3">
    <location>
        <begin position="168"/>
        <end position="387"/>
    </location>
</feature>
<protein>
    <submittedName>
        <fullName evidence="4">tRNA pseudouridine synthase D</fullName>
    </submittedName>
</protein>
<dbReference type="OrthoDB" id="1798at2157"/>
<dbReference type="InterPro" id="IPR042214">
    <property type="entry name" value="TruD_catalytic"/>
</dbReference>
<organism evidence="4 5">
    <name type="scientific">Candidatus Nitrosocosmicus franklandianus</name>
    <dbReference type="NCBI Taxonomy" id="1798806"/>
    <lineage>
        <taxon>Archaea</taxon>
        <taxon>Nitrososphaerota</taxon>
        <taxon>Nitrososphaeria</taxon>
        <taxon>Nitrososphaerales</taxon>
        <taxon>Nitrososphaeraceae</taxon>
        <taxon>Candidatus Nitrosocosmicus</taxon>
    </lineage>
</organism>
<dbReference type="GO" id="GO:0009982">
    <property type="term" value="F:pseudouridine synthase activity"/>
    <property type="evidence" value="ECO:0007669"/>
    <property type="project" value="InterPro"/>
</dbReference>
<dbReference type="PROSITE" id="PS50984">
    <property type="entry name" value="TRUD"/>
    <property type="match status" value="1"/>
</dbReference>
<dbReference type="AlphaFoldDB" id="A0A484I7N6"/>
<proteinExistence type="inferred from homology"/>
<dbReference type="KEGG" id="nfn:NFRAN_0869"/>
<keyword evidence="5" id="KW-1185">Reference proteome</keyword>
<dbReference type="Gene3D" id="3.30.70.3160">
    <property type="match status" value="1"/>
</dbReference>
<evidence type="ECO:0000313" key="4">
    <source>
        <dbReference type="EMBL" id="VFJ13191.1"/>
    </source>
</evidence>
<dbReference type="InterPro" id="IPR011760">
    <property type="entry name" value="PsdUridine_synth_TruD_insert"/>
</dbReference>
<dbReference type="RefSeq" id="WP_134483136.1">
    <property type="nucleotide sequence ID" value="NZ_LR216287.1"/>
</dbReference>
<dbReference type="PANTHER" id="PTHR13326:SF21">
    <property type="entry name" value="PSEUDOURIDYLATE SYNTHASE PUS7L"/>
    <property type="match status" value="1"/>
</dbReference>
<keyword evidence="2" id="KW-0413">Isomerase</keyword>
<gene>
    <name evidence="4" type="ORF">NFRAN_0869</name>
</gene>
<dbReference type="InterPro" id="IPR001656">
    <property type="entry name" value="PsdUridine_synth_TruD"/>
</dbReference>
<dbReference type="GO" id="GO:0001522">
    <property type="term" value="P:pseudouridine synthesis"/>
    <property type="evidence" value="ECO:0007669"/>
    <property type="project" value="InterPro"/>
</dbReference>
<dbReference type="PANTHER" id="PTHR13326">
    <property type="entry name" value="TRNA PSEUDOURIDINE SYNTHASE D"/>
    <property type="match status" value="1"/>
</dbReference>
<dbReference type="GO" id="GO:0003723">
    <property type="term" value="F:RNA binding"/>
    <property type="evidence" value="ECO:0007669"/>
    <property type="project" value="InterPro"/>
</dbReference>
<reference evidence="4 5" key="1">
    <citation type="submission" date="2019-02" db="EMBL/GenBank/DDBJ databases">
        <authorList>
            <person name="Lehtovirta-Morley E L."/>
        </authorList>
    </citation>
    <scope>NUCLEOTIDE SEQUENCE [LARGE SCALE GENOMIC DNA]</scope>
    <source>
        <strain evidence="4">NFRAN1</strain>
    </source>
</reference>
<evidence type="ECO:0000256" key="2">
    <source>
        <dbReference type="ARBA" id="ARBA00023235"/>
    </source>
</evidence>
<dbReference type="PIRSF" id="PIRSF037016">
    <property type="entry name" value="Pseudouridin_synth_euk_prd"/>
    <property type="match status" value="1"/>
</dbReference>
<dbReference type="Gene3D" id="1.10.1510.30">
    <property type="match status" value="1"/>
</dbReference>
<accession>A0A484I7N6</accession>
<dbReference type="InterPro" id="IPR020103">
    <property type="entry name" value="PsdUridine_synth_cat_dom_sf"/>
</dbReference>
<comment type="similarity">
    <text evidence="1">Belongs to the pseudouridine synthase TruD family.</text>
</comment>
<evidence type="ECO:0000313" key="5">
    <source>
        <dbReference type="Proteomes" id="UP000294299"/>
    </source>
</evidence>
<dbReference type="GeneID" id="39420346"/>
<dbReference type="Proteomes" id="UP000294299">
    <property type="component" value="Chromosome NFRAN"/>
</dbReference>
<evidence type="ECO:0000256" key="1">
    <source>
        <dbReference type="ARBA" id="ARBA00007953"/>
    </source>
</evidence>
<sequence>MKILSPEIDKLAGISCYATSTIGVDGQIKKNYTDFFVQEILKDDFLRQLSSSQQSNFSFPIYKIEKEGIDSIHAVMLLRKKTGLNLKIIGMKDAKATTIQYASSIRSPNSRKLTEGIKIGPVMLSLVGYSKKPLEKNNLIGNFFRIRITNTKKPYSNDIMKFISEIDKIGNYYGLQRFGSERLVTHLVGKAILNREFDKAVKILMTYTTKYDSKFSIEIREKLNDVRNNPSIVKEIPKGMDIEKNLALEILNGKNSIAALRSIPITIRRLFVQAFQSFLFNKTLSKAIENDFSLTKPEINDLCFEVYKNNLEFGKIRKYNNKNNSKKGIIMLPIIRLPGYSFQPGNNRFDKILKDYMSLENMTAKDFFIKEMQELSESGGFRQASFYCKDFGYRIEDNSIIVEFSAPKGSYATILLRELIKPVNPILAGF</sequence>
<name>A0A484I7N6_9ARCH</name>
<dbReference type="Pfam" id="PF01142">
    <property type="entry name" value="TruD"/>
    <property type="match status" value="1"/>
</dbReference>
<dbReference type="SUPFAM" id="SSF55120">
    <property type="entry name" value="Pseudouridine synthase"/>
    <property type="match status" value="1"/>
</dbReference>
<dbReference type="Gene3D" id="3.30.2350.20">
    <property type="entry name" value="TruD, catalytic domain"/>
    <property type="match status" value="1"/>
</dbReference>
<evidence type="ECO:0000259" key="3">
    <source>
        <dbReference type="PROSITE" id="PS50984"/>
    </source>
</evidence>
<dbReference type="EMBL" id="LR216287">
    <property type="protein sequence ID" value="VFJ13191.1"/>
    <property type="molecule type" value="Genomic_DNA"/>
</dbReference>